<dbReference type="InterPro" id="IPR036055">
    <property type="entry name" value="LDL_receptor-like_sf"/>
</dbReference>
<evidence type="ECO:0000256" key="4">
    <source>
        <dbReference type="ARBA" id="ARBA00022989"/>
    </source>
</evidence>
<accession>A0ABR3LGB2</accession>
<proteinExistence type="predicted"/>
<evidence type="ECO:0000256" key="2">
    <source>
        <dbReference type="ARBA" id="ARBA00022692"/>
    </source>
</evidence>
<keyword evidence="3" id="KW-0677">Repeat</keyword>
<protein>
    <submittedName>
        <fullName evidence="11">Uncharacterized protein</fullName>
    </submittedName>
</protein>
<dbReference type="EMBL" id="JAYMGO010000022">
    <property type="protein sequence ID" value="KAL1251460.1"/>
    <property type="molecule type" value="Genomic_DNA"/>
</dbReference>
<evidence type="ECO:0000313" key="12">
    <source>
        <dbReference type="Proteomes" id="UP001558613"/>
    </source>
</evidence>
<keyword evidence="7" id="KW-0675">Receptor</keyword>
<dbReference type="PRINTS" id="PR00261">
    <property type="entry name" value="LDLRECEPTOR"/>
</dbReference>
<evidence type="ECO:0000256" key="5">
    <source>
        <dbReference type="ARBA" id="ARBA00023136"/>
    </source>
</evidence>
<dbReference type="Proteomes" id="UP001558613">
    <property type="component" value="Unassembled WGS sequence"/>
</dbReference>
<dbReference type="InterPro" id="IPR023415">
    <property type="entry name" value="LDLR_class-A_CS"/>
</dbReference>
<dbReference type="InterPro" id="IPR051221">
    <property type="entry name" value="LDLR-related"/>
</dbReference>
<sequence>MARGAVHHPQRAPADEANGRRSSRTAGVGVNVWSERAACDVEEYLCADGRSCVSESWLCDGELDCPDGSDETPTICLRQVKVRCPVNHLQCLGTHRCVHFSKLCNGVRDCEDGYDEGVHCR</sequence>
<dbReference type="Pfam" id="PF00057">
    <property type="entry name" value="Ldl_recept_a"/>
    <property type="match status" value="2"/>
</dbReference>
<dbReference type="PROSITE" id="PS50068">
    <property type="entry name" value="LDLRA_2"/>
    <property type="match status" value="2"/>
</dbReference>
<evidence type="ECO:0000256" key="7">
    <source>
        <dbReference type="ARBA" id="ARBA00023170"/>
    </source>
</evidence>
<comment type="subcellular location">
    <subcellularLocation>
        <location evidence="1">Membrane</location>
        <topology evidence="1">Single-pass membrane protein</topology>
    </subcellularLocation>
</comment>
<evidence type="ECO:0000256" key="8">
    <source>
        <dbReference type="ARBA" id="ARBA00023180"/>
    </source>
</evidence>
<feature type="region of interest" description="Disordered" evidence="10">
    <location>
        <begin position="1"/>
        <end position="26"/>
    </location>
</feature>
<evidence type="ECO:0000313" key="11">
    <source>
        <dbReference type="EMBL" id="KAL1251460.1"/>
    </source>
</evidence>
<keyword evidence="12" id="KW-1185">Reference proteome</keyword>
<dbReference type="PROSITE" id="PS01209">
    <property type="entry name" value="LDLRA_1"/>
    <property type="match status" value="1"/>
</dbReference>
<keyword evidence="6" id="KW-1015">Disulfide bond</keyword>
<dbReference type="PANTHER" id="PTHR22722">
    <property type="entry name" value="LOW-DENSITY LIPOPROTEIN RECEPTOR-RELATED PROTEIN 2-RELATED"/>
    <property type="match status" value="1"/>
</dbReference>
<dbReference type="CDD" id="cd00112">
    <property type="entry name" value="LDLa"/>
    <property type="match status" value="2"/>
</dbReference>
<gene>
    <name evidence="11" type="ORF">QQF64_019256</name>
</gene>
<evidence type="ECO:0000256" key="3">
    <source>
        <dbReference type="ARBA" id="ARBA00022737"/>
    </source>
</evidence>
<reference evidence="11 12" key="1">
    <citation type="submission" date="2023-09" db="EMBL/GenBank/DDBJ databases">
        <authorList>
            <person name="Wang M."/>
        </authorList>
    </citation>
    <scope>NUCLEOTIDE SEQUENCE [LARGE SCALE GENOMIC DNA]</scope>
    <source>
        <strain evidence="11">GT-2023</strain>
        <tissue evidence="11">Liver</tissue>
    </source>
</reference>
<keyword evidence="4" id="KW-1133">Transmembrane helix</keyword>
<feature type="compositionally biased region" description="Basic residues" evidence="10">
    <location>
        <begin position="1"/>
        <end position="10"/>
    </location>
</feature>
<keyword evidence="5" id="KW-0472">Membrane</keyword>
<comment type="caution">
    <text evidence="9">Lacks conserved residue(s) required for the propagation of feature annotation.</text>
</comment>
<comment type="caution">
    <text evidence="11">The sequence shown here is derived from an EMBL/GenBank/DDBJ whole genome shotgun (WGS) entry which is preliminary data.</text>
</comment>
<evidence type="ECO:0000256" key="1">
    <source>
        <dbReference type="ARBA" id="ARBA00004167"/>
    </source>
</evidence>
<dbReference type="PANTHER" id="PTHR22722:SF5">
    <property type="entry name" value="LOW-DENSITY LIPOPROTEIN RECEPTOR-RELATED PROTEIN 1B"/>
    <property type="match status" value="1"/>
</dbReference>
<dbReference type="SMART" id="SM00192">
    <property type="entry name" value="LDLa"/>
    <property type="match status" value="2"/>
</dbReference>
<dbReference type="InterPro" id="IPR002172">
    <property type="entry name" value="LDrepeatLR_classA_rpt"/>
</dbReference>
<evidence type="ECO:0000256" key="9">
    <source>
        <dbReference type="PROSITE-ProRule" id="PRU00124"/>
    </source>
</evidence>
<evidence type="ECO:0000256" key="6">
    <source>
        <dbReference type="ARBA" id="ARBA00023157"/>
    </source>
</evidence>
<name>A0ABR3LGB2_9TELE</name>
<evidence type="ECO:0000256" key="10">
    <source>
        <dbReference type="SAM" id="MobiDB-lite"/>
    </source>
</evidence>
<dbReference type="SUPFAM" id="SSF57424">
    <property type="entry name" value="LDL receptor-like module"/>
    <property type="match status" value="2"/>
</dbReference>
<feature type="non-terminal residue" evidence="11">
    <location>
        <position position="121"/>
    </location>
</feature>
<keyword evidence="2" id="KW-0812">Transmembrane</keyword>
<keyword evidence="8" id="KW-0325">Glycoprotein</keyword>
<organism evidence="11 12">
    <name type="scientific">Cirrhinus molitorella</name>
    <name type="common">mud carp</name>
    <dbReference type="NCBI Taxonomy" id="172907"/>
    <lineage>
        <taxon>Eukaryota</taxon>
        <taxon>Metazoa</taxon>
        <taxon>Chordata</taxon>
        <taxon>Craniata</taxon>
        <taxon>Vertebrata</taxon>
        <taxon>Euteleostomi</taxon>
        <taxon>Actinopterygii</taxon>
        <taxon>Neopterygii</taxon>
        <taxon>Teleostei</taxon>
        <taxon>Ostariophysi</taxon>
        <taxon>Cypriniformes</taxon>
        <taxon>Cyprinidae</taxon>
        <taxon>Labeoninae</taxon>
        <taxon>Labeonini</taxon>
        <taxon>Cirrhinus</taxon>
    </lineage>
</organism>
<dbReference type="Gene3D" id="4.10.400.10">
    <property type="entry name" value="Low-density Lipoprotein Receptor"/>
    <property type="match status" value="2"/>
</dbReference>